<evidence type="ECO:0008006" key="4">
    <source>
        <dbReference type="Google" id="ProtNLM"/>
    </source>
</evidence>
<sequence>MLRENLPLLKTTHALRLGILTLFLLGILSLPLVLVWGPLSSVAQNGSGFDAHFVCTTDPAGSPKAPSQDRHNCAQCHFCLSHVVGQLASKVAFSFFLLPAPLQPIERQTAAMAKLYFPPTSRGPPAV</sequence>
<dbReference type="EMBL" id="MFNE01000009">
    <property type="protein sequence ID" value="OGG96824.1"/>
    <property type="molecule type" value="Genomic_DNA"/>
</dbReference>
<comment type="caution">
    <text evidence="2">The sequence shown here is derived from an EMBL/GenBank/DDBJ whole genome shotgun (WGS) entry which is preliminary data.</text>
</comment>
<reference evidence="2 3" key="1">
    <citation type="journal article" date="2016" name="Nat. Commun.">
        <title>Thousands of microbial genomes shed light on interconnected biogeochemical processes in an aquifer system.</title>
        <authorList>
            <person name="Anantharaman K."/>
            <person name="Brown C.T."/>
            <person name="Hug L.A."/>
            <person name="Sharon I."/>
            <person name="Castelle C.J."/>
            <person name="Probst A.J."/>
            <person name="Thomas B.C."/>
            <person name="Singh A."/>
            <person name="Wilkins M.J."/>
            <person name="Karaoz U."/>
            <person name="Brodie E.L."/>
            <person name="Williams K.H."/>
            <person name="Hubbard S.S."/>
            <person name="Banfield J.F."/>
        </authorList>
    </citation>
    <scope>NUCLEOTIDE SEQUENCE [LARGE SCALE GENOMIC DNA]</scope>
</reference>
<organism evidence="2 3">
    <name type="scientific">Candidatus Lambdaproteobacteria bacterium RIFOXYD2_FULL_50_16</name>
    <dbReference type="NCBI Taxonomy" id="1817772"/>
    <lineage>
        <taxon>Bacteria</taxon>
        <taxon>Pseudomonadati</taxon>
        <taxon>Pseudomonadota</taxon>
        <taxon>Candidatus Lambdaproteobacteria</taxon>
    </lineage>
</organism>
<accession>A0A1F6GFF3</accession>
<evidence type="ECO:0000313" key="3">
    <source>
        <dbReference type="Proteomes" id="UP000178449"/>
    </source>
</evidence>
<dbReference type="Proteomes" id="UP000178449">
    <property type="component" value="Unassembled WGS sequence"/>
</dbReference>
<keyword evidence="1" id="KW-0472">Membrane</keyword>
<keyword evidence="1" id="KW-0812">Transmembrane</keyword>
<name>A0A1F6GFF3_9PROT</name>
<evidence type="ECO:0000313" key="2">
    <source>
        <dbReference type="EMBL" id="OGG96824.1"/>
    </source>
</evidence>
<proteinExistence type="predicted"/>
<feature type="transmembrane region" description="Helical" evidence="1">
    <location>
        <begin position="15"/>
        <end position="36"/>
    </location>
</feature>
<evidence type="ECO:0000256" key="1">
    <source>
        <dbReference type="SAM" id="Phobius"/>
    </source>
</evidence>
<dbReference type="AlphaFoldDB" id="A0A1F6GFF3"/>
<protein>
    <recommendedName>
        <fullName evidence="4">DUF2946 domain-containing protein</fullName>
    </recommendedName>
</protein>
<gene>
    <name evidence="2" type="ORF">A2527_00845</name>
</gene>
<keyword evidence="1" id="KW-1133">Transmembrane helix</keyword>